<feature type="domain" description="Major facilitator superfamily (MFS) profile" evidence="5">
    <location>
        <begin position="11"/>
        <end position="392"/>
    </location>
</feature>
<dbReference type="PROSITE" id="PS50850">
    <property type="entry name" value="MFS"/>
    <property type="match status" value="1"/>
</dbReference>
<feature type="transmembrane region" description="Helical" evidence="4">
    <location>
        <begin position="43"/>
        <end position="68"/>
    </location>
</feature>
<protein>
    <submittedName>
        <fullName evidence="6">MFS transporter</fullName>
    </submittedName>
</protein>
<evidence type="ECO:0000256" key="1">
    <source>
        <dbReference type="ARBA" id="ARBA00022692"/>
    </source>
</evidence>
<feature type="transmembrane region" description="Helical" evidence="4">
    <location>
        <begin position="138"/>
        <end position="159"/>
    </location>
</feature>
<sequence length="399" mass="42947">MIELKENMGIPRSIVIAMAVLAGVTVANLYYNQPLLEMISSGLGISHITANLITVITQVGYAFGLFFIIPSGDLYSRRRIISVCMTMAAVMSLIIGLASNIYIIWGASLLLGASSVIPQLFIPVAGQFSRPEDKSKNIGYVLSGLLTGILAARVVSGFIGEWLSWRAMFLIAAGLMIICCGIALRILPDMKRNFTGTYPQLMHSVWTIFRTHPRIRLYSVRGGLAFGSMLTIWSCMAFHLAEQPFCAGSDMVGMLGLCGMAGAIAASDIGKYIPKYGIKKFSGCGAVIQIIGWLVSYFFGYGYIGLIVALILVDIGTQFQQLSNQSGCIAQIPEASSRANTIFMTTYFIGGSLGTFLAGQGWAAMGWTGVCIVGGLFAFASLLITLLTSRINIELKVII</sequence>
<feature type="transmembrane region" description="Helical" evidence="4">
    <location>
        <begin position="80"/>
        <end position="98"/>
    </location>
</feature>
<name>A0A9R1C897_9BACT</name>
<dbReference type="CDD" id="cd17324">
    <property type="entry name" value="MFS_NepI_like"/>
    <property type="match status" value="1"/>
</dbReference>
<dbReference type="AlphaFoldDB" id="A0A9R1C897"/>
<feature type="transmembrane region" description="Helical" evidence="4">
    <location>
        <begin position="362"/>
        <end position="387"/>
    </location>
</feature>
<evidence type="ECO:0000313" key="6">
    <source>
        <dbReference type="EMBL" id="GJG57841.1"/>
    </source>
</evidence>
<feature type="transmembrane region" description="Helical" evidence="4">
    <location>
        <begin position="290"/>
        <end position="313"/>
    </location>
</feature>
<dbReference type="Pfam" id="PF07690">
    <property type="entry name" value="MFS_1"/>
    <property type="match status" value="1"/>
</dbReference>
<dbReference type="GO" id="GO:0022857">
    <property type="term" value="F:transmembrane transporter activity"/>
    <property type="evidence" value="ECO:0007669"/>
    <property type="project" value="InterPro"/>
</dbReference>
<dbReference type="InterPro" id="IPR020846">
    <property type="entry name" value="MFS_dom"/>
</dbReference>
<organism evidence="6 7">
    <name type="scientific">Prevotella lacticifex</name>
    <dbReference type="NCBI Taxonomy" id="2854755"/>
    <lineage>
        <taxon>Bacteria</taxon>
        <taxon>Pseudomonadati</taxon>
        <taxon>Bacteroidota</taxon>
        <taxon>Bacteroidia</taxon>
        <taxon>Bacteroidales</taxon>
        <taxon>Prevotellaceae</taxon>
        <taxon>Prevotella</taxon>
    </lineage>
</organism>
<feature type="transmembrane region" description="Helical" evidence="4">
    <location>
        <begin position="104"/>
        <end position="126"/>
    </location>
</feature>
<evidence type="ECO:0000256" key="3">
    <source>
        <dbReference type="ARBA" id="ARBA00023136"/>
    </source>
</evidence>
<dbReference type="InterPro" id="IPR036259">
    <property type="entry name" value="MFS_trans_sf"/>
</dbReference>
<evidence type="ECO:0000256" key="4">
    <source>
        <dbReference type="SAM" id="Phobius"/>
    </source>
</evidence>
<keyword evidence="7" id="KW-1185">Reference proteome</keyword>
<keyword evidence="2 4" id="KW-1133">Transmembrane helix</keyword>
<dbReference type="PANTHER" id="PTHR42910:SF1">
    <property type="entry name" value="MAJOR FACILITATOR SUPERFAMILY (MFS) PROFILE DOMAIN-CONTAINING PROTEIN"/>
    <property type="match status" value="1"/>
</dbReference>
<evidence type="ECO:0000313" key="7">
    <source>
        <dbReference type="Proteomes" id="UP000825483"/>
    </source>
</evidence>
<reference evidence="6" key="1">
    <citation type="journal article" date="2022" name="Int. J. Syst. Evol. Microbiol.">
        <title>Prevotella lacticifex sp. nov., isolated from the rumen of cows.</title>
        <authorList>
            <person name="Shinkai T."/>
            <person name="Ikeyama N."/>
            <person name="Kumagai M."/>
            <person name="Ohmori H."/>
            <person name="Sakamoto M."/>
            <person name="Ohkuma M."/>
            <person name="Mitsumori M."/>
        </authorList>
    </citation>
    <scope>NUCLEOTIDE SEQUENCE</scope>
    <source>
        <strain evidence="6">R5076</strain>
    </source>
</reference>
<dbReference type="Proteomes" id="UP000825483">
    <property type="component" value="Unassembled WGS sequence"/>
</dbReference>
<accession>A0A9R1C897</accession>
<evidence type="ECO:0000259" key="5">
    <source>
        <dbReference type="PROSITE" id="PS50850"/>
    </source>
</evidence>
<gene>
    <name evidence="6" type="ORF">PRLR5076_06920</name>
</gene>
<dbReference type="PANTHER" id="PTHR42910">
    <property type="entry name" value="TRANSPORTER SCO4007-RELATED"/>
    <property type="match status" value="1"/>
</dbReference>
<feature type="transmembrane region" description="Helical" evidence="4">
    <location>
        <begin position="218"/>
        <end position="239"/>
    </location>
</feature>
<dbReference type="SUPFAM" id="SSF103473">
    <property type="entry name" value="MFS general substrate transporter"/>
    <property type="match status" value="1"/>
</dbReference>
<feature type="transmembrane region" description="Helical" evidence="4">
    <location>
        <begin position="12"/>
        <end position="31"/>
    </location>
</feature>
<dbReference type="Gene3D" id="1.20.1250.20">
    <property type="entry name" value="MFS general substrate transporter like domains"/>
    <property type="match status" value="1"/>
</dbReference>
<feature type="transmembrane region" description="Helical" evidence="4">
    <location>
        <begin position="165"/>
        <end position="187"/>
    </location>
</feature>
<proteinExistence type="predicted"/>
<evidence type="ECO:0000256" key="2">
    <source>
        <dbReference type="ARBA" id="ARBA00022989"/>
    </source>
</evidence>
<keyword evidence="1 4" id="KW-0812">Transmembrane</keyword>
<keyword evidence="3 4" id="KW-0472">Membrane</keyword>
<comment type="caution">
    <text evidence="6">The sequence shown here is derived from an EMBL/GenBank/DDBJ whole genome shotgun (WGS) entry which is preliminary data.</text>
</comment>
<dbReference type="InterPro" id="IPR011701">
    <property type="entry name" value="MFS"/>
</dbReference>
<dbReference type="EMBL" id="BPUB01000001">
    <property type="protein sequence ID" value="GJG57841.1"/>
    <property type="molecule type" value="Genomic_DNA"/>
</dbReference>
<feature type="transmembrane region" description="Helical" evidence="4">
    <location>
        <begin position="251"/>
        <end position="269"/>
    </location>
</feature>